<accession>A0AAD9HAI0</accession>
<protein>
    <submittedName>
        <fullName evidence="1">Uncharacterized protein</fullName>
    </submittedName>
</protein>
<comment type="caution">
    <text evidence="1">The sequence shown here is derived from an EMBL/GenBank/DDBJ whole genome shotgun (WGS) entry which is preliminary data.</text>
</comment>
<evidence type="ECO:0000313" key="1">
    <source>
        <dbReference type="EMBL" id="KAK2025283.1"/>
    </source>
</evidence>
<gene>
    <name evidence="1" type="ORF">LX32DRAFT_66490</name>
</gene>
<sequence length="160" mass="17995">MRHARCKRKLSDPYGYMIGLPLYYLPPSSMLGPDRVPPKTAIGHMLIYFIHNHHVPPWLCCRSRQDKLRVTTSILAWVPMPRPRTQPNQVKQAMPALPSSKCHTPRYVGVYLQLHTLLGIPITSSPISLHTHNAPRLRPISKGAGSNKAGWDLTHLVGLC</sequence>
<dbReference type="EMBL" id="MU842941">
    <property type="protein sequence ID" value="KAK2025283.1"/>
    <property type="molecule type" value="Genomic_DNA"/>
</dbReference>
<dbReference type="Proteomes" id="UP001232148">
    <property type="component" value="Unassembled WGS sequence"/>
</dbReference>
<dbReference type="AlphaFoldDB" id="A0AAD9HAI0"/>
<evidence type="ECO:0000313" key="2">
    <source>
        <dbReference type="Proteomes" id="UP001232148"/>
    </source>
</evidence>
<reference evidence="1" key="1">
    <citation type="submission" date="2021-06" db="EMBL/GenBank/DDBJ databases">
        <title>Comparative genomics, transcriptomics and evolutionary studies reveal genomic signatures of adaptation to plant cell wall in hemibiotrophic fungi.</title>
        <authorList>
            <consortium name="DOE Joint Genome Institute"/>
            <person name="Baroncelli R."/>
            <person name="Diaz J.F."/>
            <person name="Benocci T."/>
            <person name="Peng M."/>
            <person name="Battaglia E."/>
            <person name="Haridas S."/>
            <person name="Andreopoulos W."/>
            <person name="Labutti K."/>
            <person name="Pangilinan J."/>
            <person name="Floch G.L."/>
            <person name="Makela M.R."/>
            <person name="Henrissat B."/>
            <person name="Grigoriev I.V."/>
            <person name="Crouch J.A."/>
            <person name="De Vries R.P."/>
            <person name="Sukno S.A."/>
            <person name="Thon M.R."/>
        </authorList>
    </citation>
    <scope>NUCLEOTIDE SEQUENCE</scope>
    <source>
        <strain evidence="1">MAFF235873</strain>
    </source>
</reference>
<organism evidence="1 2">
    <name type="scientific">Colletotrichum zoysiae</name>
    <dbReference type="NCBI Taxonomy" id="1216348"/>
    <lineage>
        <taxon>Eukaryota</taxon>
        <taxon>Fungi</taxon>
        <taxon>Dikarya</taxon>
        <taxon>Ascomycota</taxon>
        <taxon>Pezizomycotina</taxon>
        <taxon>Sordariomycetes</taxon>
        <taxon>Hypocreomycetidae</taxon>
        <taxon>Glomerellales</taxon>
        <taxon>Glomerellaceae</taxon>
        <taxon>Colletotrichum</taxon>
        <taxon>Colletotrichum graminicola species complex</taxon>
    </lineage>
</organism>
<name>A0AAD9HAI0_9PEZI</name>
<proteinExistence type="predicted"/>
<keyword evidence="2" id="KW-1185">Reference proteome</keyword>